<protein>
    <submittedName>
        <fullName evidence="1">Uncharacterized protein</fullName>
    </submittedName>
</protein>
<dbReference type="EMBL" id="JABFAA010000006">
    <property type="protein sequence ID" value="MBA0683630.1"/>
    <property type="molecule type" value="Genomic_DNA"/>
</dbReference>
<gene>
    <name evidence="1" type="ORF">Goari_025269</name>
</gene>
<accession>A0A7J8X959</accession>
<evidence type="ECO:0000313" key="2">
    <source>
        <dbReference type="Proteomes" id="UP000593577"/>
    </source>
</evidence>
<reference evidence="1 2" key="1">
    <citation type="journal article" date="2019" name="Genome Biol. Evol.">
        <title>Insights into the evolution of the New World diploid cottons (Gossypium, subgenus Houzingenia) based on genome sequencing.</title>
        <authorList>
            <person name="Grover C.E."/>
            <person name="Arick M.A. 2nd"/>
            <person name="Thrash A."/>
            <person name="Conover J.L."/>
            <person name="Sanders W.S."/>
            <person name="Peterson D.G."/>
            <person name="Frelichowski J.E."/>
            <person name="Scheffler J.A."/>
            <person name="Scheffler B.E."/>
            <person name="Wendel J.F."/>
        </authorList>
    </citation>
    <scope>NUCLEOTIDE SEQUENCE [LARGE SCALE GENOMIC DNA]</scope>
    <source>
        <strain evidence="1">185</strain>
        <tissue evidence="1">Leaf</tissue>
    </source>
</reference>
<sequence>MDQRFLSIATVFKRGYDLDQTAGTFEVYVQKMILEAIGGIVGNVAKLDFKMD</sequence>
<proteinExistence type="predicted"/>
<dbReference type="Proteomes" id="UP000593577">
    <property type="component" value="Unassembled WGS sequence"/>
</dbReference>
<name>A0A7J8X959_GOSAI</name>
<comment type="caution">
    <text evidence="1">The sequence shown here is derived from an EMBL/GenBank/DDBJ whole genome shotgun (WGS) entry which is preliminary data.</text>
</comment>
<organism evidence="1 2">
    <name type="scientific">Gossypium aridum</name>
    <name type="common">American cotton</name>
    <name type="synonym">Erioxylum aridum</name>
    <dbReference type="NCBI Taxonomy" id="34290"/>
    <lineage>
        <taxon>Eukaryota</taxon>
        <taxon>Viridiplantae</taxon>
        <taxon>Streptophyta</taxon>
        <taxon>Embryophyta</taxon>
        <taxon>Tracheophyta</taxon>
        <taxon>Spermatophyta</taxon>
        <taxon>Magnoliopsida</taxon>
        <taxon>eudicotyledons</taxon>
        <taxon>Gunneridae</taxon>
        <taxon>Pentapetalae</taxon>
        <taxon>rosids</taxon>
        <taxon>malvids</taxon>
        <taxon>Malvales</taxon>
        <taxon>Malvaceae</taxon>
        <taxon>Malvoideae</taxon>
        <taxon>Gossypium</taxon>
    </lineage>
</organism>
<keyword evidence="2" id="KW-1185">Reference proteome</keyword>
<dbReference type="AlphaFoldDB" id="A0A7J8X959"/>
<evidence type="ECO:0000313" key="1">
    <source>
        <dbReference type="EMBL" id="MBA0683630.1"/>
    </source>
</evidence>
<feature type="non-terminal residue" evidence="1">
    <location>
        <position position="52"/>
    </location>
</feature>